<dbReference type="SMART" id="SM00388">
    <property type="entry name" value="HisKA"/>
    <property type="match status" value="1"/>
</dbReference>
<comment type="caution">
    <text evidence="14">The sequence shown here is derived from an EMBL/GenBank/DDBJ whole genome shotgun (WGS) entry which is preliminary data.</text>
</comment>
<evidence type="ECO:0000313" key="14">
    <source>
        <dbReference type="EMBL" id="GFP74843.1"/>
    </source>
</evidence>
<gene>
    <name evidence="14" type="ORF">bsdtw1_00905</name>
</gene>
<reference evidence="14 15" key="1">
    <citation type="submission" date="2020-07" db="EMBL/GenBank/DDBJ databases">
        <title>A new beta-1,3-glucan-decomposing anaerobic bacterium isolated from anoxic soil subjected to biological soil disinfestation.</title>
        <authorList>
            <person name="Ueki A."/>
            <person name="Tonouchi A."/>
        </authorList>
    </citation>
    <scope>NUCLEOTIDE SEQUENCE [LARGE SCALE GENOMIC DNA]</scope>
    <source>
        <strain evidence="14 15">TW1</strain>
    </source>
</reference>
<dbReference type="Pfam" id="PF02518">
    <property type="entry name" value="HATPase_c"/>
    <property type="match status" value="1"/>
</dbReference>
<feature type="transmembrane region" description="Helical" evidence="12">
    <location>
        <begin position="12"/>
        <end position="30"/>
    </location>
</feature>
<dbReference type="Gene3D" id="3.30.565.10">
    <property type="entry name" value="Histidine kinase-like ATPase, C-terminal domain"/>
    <property type="match status" value="1"/>
</dbReference>
<dbReference type="GO" id="GO:0004721">
    <property type="term" value="F:phosphoprotein phosphatase activity"/>
    <property type="evidence" value="ECO:0007669"/>
    <property type="project" value="TreeGrafter"/>
</dbReference>
<evidence type="ECO:0000256" key="5">
    <source>
        <dbReference type="ARBA" id="ARBA00022553"/>
    </source>
</evidence>
<dbReference type="PANTHER" id="PTHR45453:SF2">
    <property type="entry name" value="HISTIDINE KINASE"/>
    <property type="match status" value="1"/>
</dbReference>
<comment type="catalytic activity">
    <reaction evidence="1">
        <text>ATP + protein L-histidine = ADP + protein N-phospho-L-histidine.</text>
        <dbReference type="EC" id="2.7.13.3"/>
    </reaction>
</comment>
<dbReference type="CDD" id="cd00082">
    <property type="entry name" value="HisKA"/>
    <property type="match status" value="1"/>
</dbReference>
<evidence type="ECO:0000256" key="9">
    <source>
        <dbReference type="ARBA" id="ARBA00022989"/>
    </source>
</evidence>
<comment type="subcellular location">
    <subcellularLocation>
        <location evidence="2">Cell membrane</location>
        <topology evidence="2">Multi-pass membrane protein</topology>
    </subcellularLocation>
</comment>
<keyword evidence="10" id="KW-0902">Two-component regulatory system</keyword>
<dbReference type="InterPro" id="IPR050351">
    <property type="entry name" value="BphY/WalK/GraS-like"/>
</dbReference>
<dbReference type="EMBL" id="BLZR01000001">
    <property type="protein sequence ID" value="GFP74843.1"/>
    <property type="molecule type" value="Genomic_DNA"/>
</dbReference>
<dbReference type="PANTHER" id="PTHR45453">
    <property type="entry name" value="PHOSPHATE REGULON SENSOR PROTEIN PHOR"/>
    <property type="match status" value="1"/>
</dbReference>
<dbReference type="EC" id="2.7.13.3" evidence="3"/>
<proteinExistence type="predicted"/>
<keyword evidence="5" id="KW-0597">Phosphoprotein</keyword>
<keyword evidence="6" id="KW-0808">Transferase</keyword>
<evidence type="ECO:0000256" key="11">
    <source>
        <dbReference type="ARBA" id="ARBA00023136"/>
    </source>
</evidence>
<dbReference type="GO" id="GO:0016036">
    <property type="term" value="P:cellular response to phosphate starvation"/>
    <property type="evidence" value="ECO:0007669"/>
    <property type="project" value="TreeGrafter"/>
</dbReference>
<evidence type="ECO:0000256" key="12">
    <source>
        <dbReference type="SAM" id="Phobius"/>
    </source>
</evidence>
<feature type="domain" description="Histidine kinase" evidence="13">
    <location>
        <begin position="125"/>
        <end position="335"/>
    </location>
</feature>
<keyword evidence="4" id="KW-1003">Cell membrane</keyword>
<dbReference type="SUPFAM" id="SSF55874">
    <property type="entry name" value="ATPase domain of HSP90 chaperone/DNA topoisomerase II/histidine kinase"/>
    <property type="match status" value="1"/>
</dbReference>
<keyword evidence="7 12" id="KW-0812">Transmembrane</keyword>
<evidence type="ECO:0000259" key="13">
    <source>
        <dbReference type="PROSITE" id="PS50109"/>
    </source>
</evidence>
<evidence type="ECO:0000313" key="15">
    <source>
        <dbReference type="Proteomes" id="UP000580568"/>
    </source>
</evidence>
<dbReference type="SMART" id="SM00387">
    <property type="entry name" value="HATPase_c"/>
    <property type="match status" value="1"/>
</dbReference>
<dbReference type="InterPro" id="IPR004358">
    <property type="entry name" value="Sig_transdc_His_kin-like_C"/>
</dbReference>
<protein>
    <recommendedName>
        <fullName evidence="3">histidine kinase</fullName>
        <ecNumber evidence="3">2.7.13.3</ecNumber>
    </recommendedName>
</protein>
<dbReference type="PROSITE" id="PS50109">
    <property type="entry name" value="HIS_KIN"/>
    <property type="match status" value="1"/>
</dbReference>
<evidence type="ECO:0000256" key="8">
    <source>
        <dbReference type="ARBA" id="ARBA00022777"/>
    </source>
</evidence>
<organism evidence="14 15">
    <name type="scientific">Clostridium fungisolvens</name>
    <dbReference type="NCBI Taxonomy" id="1604897"/>
    <lineage>
        <taxon>Bacteria</taxon>
        <taxon>Bacillati</taxon>
        <taxon>Bacillota</taxon>
        <taxon>Clostridia</taxon>
        <taxon>Eubacteriales</taxon>
        <taxon>Clostridiaceae</taxon>
        <taxon>Clostridium</taxon>
    </lineage>
</organism>
<evidence type="ECO:0000256" key="6">
    <source>
        <dbReference type="ARBA" id="ARBA00022679"/>
    </source>
</evidence>
<name>A0A6V8SIX2_9CLOT</name>
<dbReference type="GO" id="GO:0005886">
    <property type="term" value="C:plasma membrane"/>
    <property type="evidence" value="ECO:0007669"/>
    <property type="project" value="UniProtKB-SubCell"/>
</dbReference>
<dbReference type="InterPro" id="IPR005467">
    <property type="entry name" value="His_kinase_dom"/>
</dbReference>
<dbReference type="PRINTS" id="PR00344">
    <property type="entry name" value="BCTRLSENSOR"/>
</dbReference>
<feature type="transmembrane region" description="Helical" evidence="12">
    <location>
        <begin position="42"/>
        <end position="61"/>
    </location>
</feature>
<evidence type="ECO:0000256" key="3">
    <source>
        <dbReference type="ARBA" id="ARBA00012438"/>
    </source>
</evidence>
<dbReference type="Gene3D" id="1.10.287.130">
    <property type="match status" value="1"/>
</dbReference>
<evidence type="ECO:0000256" key="4">
    <source>
        <dbReference type="ARBA" id="ARBA00022475"/>
    </source>
</evidence>
<evidence type="ECO:0000256" key="2">
    <source>
        <dbReference type="ARBA" id="ARBA00004651"/>
    </source>
</evidence>
<keyword evidence="8 14" id="KW-0418">Kinase</keyword>
<dbReference type="InterPro" id="IPR003661">
    <property type="entry name" value="HisK_dim/P_dom"/>
</dbReference>
<dbReference type="GO" id="GO:0000155">
    <property type="term" value="F:phosphorelay sensor kinase activity"/>
    <property type="evidence" value="ECO:0007669"/>
    <property type="project" value="InterPro"/>
</dbReference>
<evidence type="ECO:0000256" key="1">
    <source>
        <dbReference type="ARBA" id="ARBA00000085"/>
    </source>
</evidence>
<dbReference type="InterPro" id="IPR036097">
    <property type="entry name" value="HisK_dim/P_sf"/>
</dbReference>
<keyword evidence="15" id="KW-1185">Reference proteome</keyword>
<accession>A0A6V8SIX2</accession>
<sequence length="336" mass="39128">MSFFRYLKESLRFLVFYVILLTFILLSLYVDRSNKVLKSNLIYMITVSIIMLGFFILYDYAVKNKNIKSLKEIQKSEDKTPIFTEAFEYKDEIYQLIISDLYNEYVHSLRNIEESFSENGEFMMSWVHEIKTPITTAKLILDTISFQEQSTVTSLKEELDKIDSYVEKVLYYSRSNDFSKDYVISEAFINNVVKESVKKHSIIFIRKHINFLNKIDDRLTVDTDKKWLAFIIDQIVSNALKYTEDGGTISFYTSKNHNEIVLTIEDDGIGINREDIDRIFSKSFTGNNGRDNNLKATGMGLYLAKKLSTKLGHRLTVESEYGKGTKFNICFPLYGD</sequence>
<keyword evidence="11 12" id="KW-0472">Membrane</keyword>
<evidence type="ECO:0000256" key="10">
    <source>
        <dbReference type="ARBA" id="ARBA00023012"/>
    </source>
</evidence>
<dbReference type="Proteomes" id="UP000580568">
    <property type="component" value="Unassembled WGS sequence"/>
</dbReference>
<keyword evidence="9 12" id="KW-1133">Transmembrane helix</keyword>
<dbReference type="SUPFAM" id="SSF47384">
    <property type="entry name" value="Homodimeric domain of signal transducing histidine kinase"/>
    <property type="match status" value="1"/>
</dbReference>
<dbReference type="AlphaFoldDB" id="A0A6V8SIX2"/>
<evidence type="ECO:0000256" key="7">
    <source>
        <dbReference type="ARBA" id="ARBA00022692"/>
    </source>
</evidence>
<dbReference type="InterPro" id="IPR003594">
    <property type="entry name" value="HATPase_dom"/>
</dbReference>
<dbReference type="InterPro" id="IPR036890">
    <property type="entry name" value="HATPase_C_sf"/>
</dbReference>